<evidence type="ECO:0000256" key="2">
    <source>
        <dbReference type="ARBA" id="ARBA00022801"/>
    </source>
</evidence>
<evidence type="ECO:0000256" key="1">
    <source>
        <dbReference type="ARBA" id="ARBA00022722"/>
    </source>
</evidence>
<dbReference type="RefSeq" id="WP_092011088.1">
    <property type="nucleotide sequence ID" value="NZ_FOXH01000001.1"/>
</dbReference>
<sequence length="174" mass="20213">MRNIPENSKWLQSFLRLVLFFLLPVFIGSCHNNRADDSKSDFPAERKSDRNDHRKKHHRNKGYQGNQNNQLNDRNTEIPDKVYKVLEYVQRNGNAPEGYVGGRRFGNFERLLPANDSAGNKIQYQEWDVNPKVNGRNRGAERLITGSDGKAYFTNDHYRSFIEISLQKKAGHSF</sequence>
<evidence type="ECO:0000256" key="3">
    <source>
        <dbReference type="SAM" id="MobiDB-lite"/>
    </source>
</evidence>
<organism evidence="4 5">
    <name type="scientific">Pseudarcicella hirudinis</name>
    <dbReference type="NCBI Taxonomy" id="1079859"/>
    <lineage>
        <taxon>Bacteria</taxon>
        <taxon>Pseudomonadati</taxon>
        <taxon>Bacteroidota</taxon>
        <taxon>Cytophagia</taxon>
        <taxon>Cytophagales</taxon>
        <taxon>Flectobacillaceae</taxon>
        <taxon>Pseudarcicella</taxon>
    </lineage>
</organism>
<dbReference type="InterPro" id="IPR016191">
    <property type="entry name" value="Ribonuclease/ribotoxin"/>
</dbReference>
<dbReference type="EMBL" id="FOXH01000001">
    <property type="protein sequence ID" value="SFP09578.1"/>
    <property type="molecule type" value="Genomic_DNA"/>
</dbReference>
<dbReference type="GO" id="GO:0003723">
    <property type="term" value="F:RNA binding"/>
    <property type="evidence" value="ECO:0007669"/>
    <property type="project" value="InterPro"/>
</dbReference>
<gene>
    <name evidence="4" type="ORF">SAMN04515674_101332</name>
</gene>
<dbReference type="OrthoDB" id="9803442at2"/>
<keyword evidence="1" id="KW-0540">Nuclease</keyword>
<feature type="compositionally biased region" description="Basic and acidic residues" evidence="3">
    <location>
        <begin position="34"/>
        <end position="52"/>
    </location>
</feature>
<accession>A0A1I5MIV9</accession>
<dbReference type="AlphaFoldDB" id="A0A1I5MIV9"/>
<proteinExistence type="predicted"/>
<dbReference type="GO" id="GO:0016787">
    <property type="term" value="F:hydrolase activity"/>
    <property type="evidence" value="ECO:0007669"/>
    <property type="project" value="UniProtKB-KW"/>
</dbReference>
<dbReference type="Proteomes" id="UP000199306">
    <property type="component" value="Unassembled WGS sequence"/>
</dbReference>
<dbReference type="GO" id="GO:0004521">
    <property type="term" value="F:RNA endonuclease activity"/>
    <property type="evidence" value="ECO:0007669"/>
    <property type="project" value="InterPro"/>
</dbReference>
<dbReference type="InterPro" id="IPR000026">
    <property type="entry name" value="N1-like"/>
</dbReference>
<reference evidence="4 5" key="1">
    <citation type="submission" date="2016-10" db="EMBL/GenBank/DDBJ databases">
        <authorList>
            <person name="de Groot N.N."/>
        </authorList>
    </citation>
    <scope>NUCLEOTIDE SEQUENCE [LARGE SCALE GENOMIC DNA]</scope>
    <source>
        <strain evidence="5">E92,LMG 26720,CCM 7988</strain>
    </source>
</reference>
<evidence type="ECO:0000313" key="5">
    <source>
        <dbReference type="Proteomes" id="UP000199306"/>
    </source>
</evidence>
<feature type="region of interest" description="Disordered" evidence="3">
    <location>
        <begin position="34"/>
        <end position="76"/>
    </location>
</feature>
<dbReference type="Gene3D" id="3.10.450.30">
    <property type="entry name" value="Microbial ribonucleases"/>
    <property type="match status" value="1"/>
</dbReference>
<feature type="compositionally biased region" description="Polar residues" evidence="3">
    <location>
        <begin position="63"/>
        <end position="73"/>
    </location>
</feature>
<keyword evidence="5" id="KW-1185">Reference proteome</keyword>
<protein>
    <submittedName>
        <fullName evidence="4">Ribonuclease</fullName>
    </submittedName>
</protein>
<dbReference type="PROSITE" id="PS51257">
    <property type="entry name" value="PROKAR_LIPOPROTEIN"/>
    <property type="match status" value="1"/>
</dbReference>
<dbReference type="Pfam" id="PF00545">
    <property type="entry name" value="Ribonuclease"/>
    <property type="match status" value="1"/>
</dbReference>
<name>A0A1I5MIV9_9BACT</name>
<keyword evidence="2" id="KW-0378">Hydrolase</keyword>
<dbReference type="STRING" id="1079859.SAMN04515674_101332"/>
<evidence type="ECO:0000313" key="4">
    <source>
        <dbReference type="EMBL" id="SFP09578.1"/>
    </source>
</evidence>
<dbReference type="SUPFAM" id="SSF53933">
    <property type="entry name" value="Microbial ribonucleases"/>
    <property type="match status" value="1"/>
</dbReference>